<proteinExistence type="predicted"/>
<comment type="caution">
    <text evidence="1">The sequence shown here is derived from an EMBL/GenBank/DDBJ whole genome shotgun (WGS) entry which is preliminary data.</text>
</comment>
<evidence type="ECO:0000313" key="1">
    <source>
        <dbReference type="EMBL" id="CAG8720407.1"/>
    </source>
</evidence>
<sequence>MQDGEDIQVVFRDHFKKTRPKHKVIDFQKKSEEAVRSAMKKAADSGIDDNGKLEAKMVLKEVIGEFW</sequence>
<organism evidence="1 2">
    <name type="scientific">Funneliformis caledonium</name>
    <dbReference type="NCBI Taxonomy" id="1117310"/>
    <lineage>
        <taxon>Eukaryota</taxon>
        <taxon>Fungi</taxon>
        <taxon>Fungi incertae sedis</taxon>
        <taxon>Mucoromycota</taxon>
        <taxon>Glomeromycotina</taxon>
        <taxon>Glomeromycetes</taxon>
        <taxon>Glomerales</taxon>
        <taxon>Glomeraceae</taxon>
        <taxon>Funneliformis</taxon>
    </lineage>
</organism>
<evidence type="ECO:0000313" key="2">
    <source>
        <dbReference type="Proteomes" id="UP000789570"/>
    </source>
</evidence>
<gene>
    <name evidence="1" type="ORF">FCALED_LOCUS14361</name>
</gene>
<keyword evidence="2" id="KW-1185">Reference proteome</keyword>
<protein>
    <submittedName>
        <fullName evidence="1">8840_t:CDS:1</fullName>
    </submittedName>
</protein>
<dbReference type="AlphaFoldDB" id="A0A9N9I4T7"/>
<reference evidence="1" key="1">
    <citation type="submission" date="2021-06" db="EMBL/GenBank/DDBJ databases">
        <authorList>
            <person name="Kallberg Y."/>
            <person name="Tangrot J."/>
            <person name="Rosling A."/>
        </authorList>
    </citation>
    <scope>NUCLEOTIDE SEQUENCE</scope>
    <source>
        <strain evidence="1">UK204</strain>
    </source>
</reference>
<dbReference type="EMBL" id="CAJVPQ010010118">
    <property type="protein sequence ID" value="CAG8720407.1"/>
    <property type="molecule type" value="Genomic_DNA"/>
</dbReference>
<name>A0A9N9I4T7_9GLOM</name>
<dbReference type="Proteomes" id="UP000789570">
    <property type="component" value="Unassembled WGS sequence"/>
</dbReference>
<accession>A0A9N9I4T7</accession>